<evidence type="ECO:0000256" key="3">
    <source>
        <dbReference type="ARBA" id="ARBA00022722"/>
    </source>
</evidence>
<dbReference type="Proteomes" id="UP000295717">
    <property type="component" value="Unassembled WGS sequence"/>
</dbReference>
<keyword evidence="3 8" id="KW-0540">Nuclease</keyword>
<comment type="function">
    <text evidence="8">Toxic component of a toxin-antitoxin (TA) system. An RNase.</text>
</comment>
<dbReference type="InterPro" id="IPR002716">
    <property type="entry name" value="PIN_dom"/>
</dbReference>
<dbReference type="InterPro" id="IPR022907">
    <property type="entry name" value="VapC_family"/>
</dbReference>
<dbReference type="GO" id="GO:0000287">
    <property type="term" value="F:magnesium ion binding"/>
    <property type="evidence" value="ECO:0007669"/>
    <property type="project" value="UniProtKB-UniRule"/>
</dbReference>
<keyword evidence="10" id="KW-0255">Endonuclease</keyword>
<gene>
    <name evidence="8" type="primary">vapC</name>
    <name evidence="10" type="ORF">EDC35_10629</name>
</gene>
<dbReference type="EC" id="3.1.-.-" evidence="8"/>
<evidence type="ECO:0000256" key="8">
    <source>
        <dbReference type="HAMAP-Rule" id="MF_00265"/>
    </source>
</evidence>
<protein>
    <recommendedName>
        <fullName evidence="8">Ribonuclease VapC</fullName>
        <shortName evidence="8">RNase VapC</shortName>
        <ecNumber evidence="8">3.1.-.-</ecNumber>
    </recommendedName>
    <alternativeName>
        <fullName evidence="8">Toxin VapC</fullName>
    </alternativeName>
</protein>
<dbReference type="EMBL" id="SMAO01000006">
    <property type="protein sequence ID" value="TCT20105.1"/>
    <property type="molecule type" value="Genomic_DNA"/>
</dbReference>
<accession>A0A4R3MVB4</accession>
<dbReference type="InterPro" id="IPR050556">
    <property type="entry name" value="Type_II_TA_system_RNase"/>
</dbReference>
<dbReference type="InterPro" id="IPR029060">
    <property type="entry name" value="PIN-like_dom_sf"/>
</dbReference>
<comment type="caution">
    <text evidence="10">The sequence shown here is derived from an EMBL/GenBank/DDBJ whole genome shotgun (WGS) entry which is preliminary data.</text>
</comment>
<dbReference type="SUPFAM" id="SSF88723">
    <property type="entry name" value="PIN domain-like"/>
    <property type="match status" value="1"/>
</dbReference>
<dbReference type="PANTHER" id="PTHR33653:SF1">
    <property type="entry name" value="RIBONUCLEASE VAPC2"/>
    <property type="match status" value="1"/>
</dbReference>
<evidence type="ECO:0000256" key="7">
    <source>
        <dbReference type="ARBA" id="ARBA00038093"/>
    </source>
</evidence>
<feature type="binding site" evidence="8">
    <location>
        <position position="5"/>
    </location>
    <ligand>
        <name>Mg(2+)</name>
        <dbReference type="ChEBI" id="CHEBI:18420"/>
    </ligand>
</feature>
<keyword evidence="2 8" id="KW-1277">Toxin-antitoxin system</keyword>
<proteinExistence type="inferred from homology"/>
<keyword evidence="5 8" id="KW-0378">Hydrolase</keyword>
<evidence type="ECO:0000256" key="6">
    <source>
        <dbReference type="ARBA" id="ARBA00022842"/>
    </source>
</evidence>
<keyword evidence="6 8" id="KW-0460">Magnesium</keyword>
<dbReference type="HAMAP" id="MF_00265">
    <property type="entry name" value="VapC_Nob1"/>
    <property type="match status" value="1"/>
</dbReference>
<dbReference type="OrthoDB" id="9796690at2"/>
<evidence type="ECO:0000256" key="4">
    <source>
        <dbReference type="ARBA" id="ARBA00022723"/>
    </source>
</evidence>
<dbReference type="PANTHER" id="PTHR33653">
    <property type="entry name" value="RIBONUCLEASE VAPC2"/>
    <property type="match status" value="1"/>
</dbReference>
<feature type="domain" description="PIN" evidence="9">
    <location>
        <begin position="2"/>
        <end position="118"/>
    </location>
</feature>
<name>A0A4R3MVB4_9GAMM</name>
<reference evidence="10 11" key="1">
    <citation type="submission" date="2019-03" db="EMBL/GenBank/DDBJ databases">
        <title>Genomic Encyclopedia of Type Strains, Phase IV (KMG-IV): sequencing the most valuable type-strain genomes for metagenomic binning, comparative biology and taxonomic classification.</title>
        <authorList>
            <person name="Goeker M."/>
        </authorList>
    </citation>
    <scope>NUCLEOTIDE SEQUENCE [LARGE SCALE GENOMIC DNA]</scope>
    <source>
        <strain evidence="10 11">DSM 13587</strain>
    </source>
</reference>
<dbReference type="Gene3D" id="3.40.50.1010">
    <property type="entry name" value="5'-nuclease"/>
    <property type="match status" value="1"/>
</dbReference>
<dbReference type="RefSeq" id="WP_132977517.1">
    <property type="nucleotide sequence ID" value="NZ_SMAO01000006.1"/>
</dbReference>
<dbReference type="Pfam" id="PF01850">
    <property type="entry name" value="PIN"/>
    <property type="match status" value="1"/>
</dbReference>
<feature type="binding site" evidence="8">
    <location>
        <position position="98"/>
    </location>
    <ligand>
        <name>Mg(2+)</name>
        <dbReference type="ChEBI" id="CHEBI:18420"/>
    </ligand>
</feature>
<evidence type="ECO:0000259" key="9">
    <source>
        <dbReference type="Pfam" id="PF01850"/>
    </source>
</evidence>
<keyword evidence="11" id="KW-1185">Reference proteome</keyword>
<evidence type="ECO:0000256" key="5">
    <source>
        <dbReference type="ARBA" id="ARBA00022801"/>
    </source>
</evidence>
<organism evidence="10 11">
    <name type="scientific">Thiobaca trueperi</name>
    <dbReference type="NCBI Taxonomy" id="127458"/>
    <lineage>
        <taxon>Bacteria</taxon>
        <taxon>Pseudomonadati</taxon>
        <taxon>Pseudomonadota</taxon>
        <taxon>Gammaproteobacteria</taxon>
        <taxon>Chromatiales</taxon>
        <taxon>Chromatiaceae</taxon>
        <taxon>Thiobaca</taxon>
    </lineage>
</organism>
<dbReference type="GO" id="GO:0004540">
    <property type="term" value="F:RNA nuclease activity"/>
    <property type="evidence" value="ECO:0007669"/>
    <property type="project" value="InterPro"/>
</dbReference>
<dbReference type="GO" id="GO:0016787">
    <property type="term" value="F:hydrolase activity"/>
    <property type="evidence" value="ECO:0007669"/>
    <property type="project" value="UniProtKB-KW"/>
</dbReference>
<evidence type="ECO:0000313" key="11">
    <source>
        <dbReference type="Proteomes" id="UP000295717"/>
    </source>
</evidence>
<dbReference type="AlphaFoldDB" id="A0A4R3MVB4"/>
<comment type="cofactor">
    <cofactor evidence="1 8">
        <name>Mg(2+)</name>
        <dbReference type="ChEBI" id="CHEBI:18420"/>
    </cofactor>
</comment>
<comment type="similarity">
    <text evidence="7 8">Belongs to the PINc/VapC protein family.</text>
</comment>
<keyword evidence="8" id="KW-0800">Toxin</keyword>
<sequence>MYLLDTNILSYLMRGHPGVRARFERVRRSADDAFVLSPVVDYEIRRYLLLKGATRNLAQYQSLTLKWLTPVFDDAHWEHAIRLWAERHRGGKPIADADLLIAVTALRQRAMLVTNNTAHFDGLGLDLEDWSLA</sequence>
<dbReference type="GO" id="GO:0090729">
    <property type="term" value="F:toxin activity"/>
    <property type="evidence" value="ECO:0007669"/>
    <property type="project" value="UniProtKB-KW"/>
</dbReference>
<dbReference type="GO" id="GO:0004519">
    <property type="term" value="F:endonuclease activity"/>
    <property type="evidence" value="ECO:0007669"/>
    <property type="project" value="UniProtKB-KW"/>
</dbReference>
<keyword evidence="4 8" id="KW-0479">Metal-binding</keyword>
<evidence type="ECO:0000256" key="2">
    <source>
        <dbReference type="ARBA" id="ARBA00022649"/>
    </source>
</evidence>
<evidence type="ECO:0000313" key="10">
    <source>
        <dbReference type="EMBL" id="TCT20105.1"/>
    </source>
</evidence>
<evidence type="ECO:0000256" key="1">
    <source>
        <dbReference type="ARBA" id="ARBA00001946"/>
    </source>
</evidence>